<keyword evidence="1" id="KW-0812">Transmembrane</keyword>
<dbReference type="AlphaFoldDB" id="A0A255EKR5"/>
<dbReference type="Proteomes" id="UP000216533">
    <property type="component" value="Unassembled WGS sequence"/>
</dbReference>
<accession>A0A255EA66</accession>
<comment type="caution">
    <text evidence="3">The sequence shown here is derived from an EMBL/GenBank/DDBJ whole genome shotgun (WGS) entry which is preliminary data.</text>
</comment>
<gene>
    <name evidence="3" type="ORF">CGZ91_00945</name>
    <name evidence="2" type="ORF">CGZ92_05965</name>
</gene>
<dbReference type="EMBL" id="NMVJ01000001">
    <property type="protein sequence ID" value="OYN92116.1"/>
    <property type="molecule type" value="Genomic_DNA"/>
</dbReference>
<reference evidence="4 5" key="1">
    <citation type="submission" date="2017-07" db="EMBL/GenBank/DDBJ databases">
        <title>Draft whole genome sequences of clinical Proprionibacteriaceae strains.</title>
        <authorList>
            <person name="Bernier A.-M."/>
            <person name="Bernard K."/>
            <person name="Domingo M.-C."/>
        </authorList>
    </citation>
    <scope>NUCLEOTIDE SEQUENCE [LARGE SCALE GENOMIC DNA]</scope>
    <source>
        <strain evidence="3 4">NML 150081</strain>
        <strain evidence="2 5">NML 160184</strain>
    </source>
</reference>
<name>A0A255EKR5_9ACTN</name>
<accession>A0A255EKR5</accession>
<proteinExistence type="predicted"/>
<keyword evidence="4" id="KW-1185">Reference proteome</keyword>
<organism evidence="3 4">
    <name type="scientific">Parenemella sanctibonifatiensis</name>
    <dbReference type="NCBI Taxonomy" id="2016505"/>
    <lineage>
        <taxon>Bacteria</taxon>
        <taxon>Bacillati</taxon>
        <taxon>Actinomycetota</taxon>
        <taxon>Actinomycetes</taxon>
        <taxon>Propionibacteriales</taxon>
        <taxon>Propionibacteriaceae</taxon>
        <taxon>Parenemella</taxon>
    </lineage>
</organism>
<keyword evidence="1" id="KW-0472">Membrane</keyword>
<dbReference type="EMBL" id="NMVI01000015">
    <property type="protein sequence ID" value="OYN87811.1"/>
    <property type="molecule type" value="Genomic_DNA"/>
</dbReference>
<protein>
    <submittedName>
        <fullName evidence="3">Uncharacterized protein</fullName>
    </submittedName>
</protein>
<evidence type="ECO:0000313" key="5">
    <source>
        <dbReference type="Proteomes" id="UP000216533"/>
    </source>
</evidence>
<feature type="transmembrane region" description="Helical" evidence="1">
    <location>
        <begin position="6"/>
        <end position="25"/>
    </location>
</feature>
<evidence type="ECO:0000313" key="3">
    <source>
        <dbReference type="EMBL" id="OYN92116.1"/>
    </source>
</evidence>
<evidence type="ECO:0000313" key="2">
    <source>
        <dbReference type="EMBL" id="OYN87811.1"/>
    </source>
</evidence>
<keyword evidence="1" id="KW-1133">Transmembrane helix</keyword>
<sequence>MFQELLLLLIIPVVVGIVVALLVYAPTLAGKHKPSSAELLRRERAEKALEAESDTARIES</sequence>
<evidence type="ECO:0000256" key="1">
    <source>
        <dbReference type="SAM" id="Phobius"/>
    </source>
</evidence>
<dbReference type="Proteomes" id="UP000216300">
    <property type="component" value="Unassembled WGS sequence"/>
</dbReference>
<evidence type="ECO:0000313" key="4">
    <source>
        <dbReference type="Proteomes" id="UP000216300"/>
    </source>
</evidence>